<evidence type="ECO:0000313" key="2">
    <source>
        <dbReference type="Proteomes" id="UP000253204"/>
    </source>
</evidence>
<proteinExistence type="predicted"/>
<sequence>MGLHIHLTVQLHTLDADAWEAAYEESLLLLRRFPAPLLRFEVCEVGGYHRYRLTDEILCDPGTEQERWEISGDRISGRRAESFRLHRYLHRQISRNPNASETDVDVLWVDEQDAAYPIGAGVDIFGNKTQGYPYHLALLAVGILLENRFPKHCFVHGQLEREPTEQTLSWMNAVLGTDFQLPVCLDGHALYARLAGFYQNQECLIERFQSLFLGDQQEALRTLIACAEPDALQRHIVAELGHYHSLSQRGVGRLLSAYLEVTQDIDGLIDLVMATPSFRTELVASLEALLKTLCRRFVTIAPAERGPLSALDRPAGQLTTIDDAFDGVFRTLMGAPSEVRFYLPGVELLERFAAREPELRERFREIIQAEEAACRKALAEIAAVMSEVVESDEPSGREEHAAPYVDELLSGERYLIHQIEQQQEEVDPTESEVMAEVLGVAVGQMLVTHPQTFSATEPEYYKKLIDWAGQTNGIVLWREAWEEIDHLSDISVLRVLAVLMLITEREASFCQFRTHTLEDKRLWPYLMKRATES</sequence>
<evidence type="ECO:0000313" key="1">
    <source>
        <dbReference type="EMBL" id="RCV92269.1"/>
    </source>
</evidence>
<accession>A0A368U545</accession>
<dbReference type="Proteomes" id="UP000253204">
    <property type="component" value="Unassembled WGS sequence"/>
</dbReference>
<dbReference type="OrthoDB" id="5757337at2"/>
<dbReference type="EMBL" id="QPIJ01000015">
    <property type="protein sequence ID" value="RCV92269.1"/>
    <property type="molecule type" value="Genomic_DNA"/>
</dbReference>
<keyword evidence="2" id="KW-1185">Reference proteome</keyword>
<organism evidence="1 2">
    <name type="scientific">Vreelandella rituensis</name>
    <dbReference type="NCBI Taxonomy" id="2282306"/>
    <lineage>
        <taxon>Bacteria</taxon>
        <taxon>Pseudomonadati</taxon>
        <taxon>Pseudomonadota</taxon>
        <taxon>Gammaproteobacteria</taxon>
        <taxon>Oceanospirillales</taxon>
        <taxon>Halomonadaceae</taxon>
        <taxon>Vreelandella</taxon>
    </lineage>
</organism>
<reference evidence="1 2" key="1">
    <citation type="submission" date="2018-07" db="EMBL/GenBank/DDBJ databases">
        <title>Halomonas rutogse sp. nov., isolated from Lake TangqianCo on Tibetan Plateau.</title>
        <authorList>
            <person name="Lu H."/>
            <person name="Xing P."/>
            <person name="Wu Q."/>
        </authorList>
    </citation>
    <scope>NUCLEOTIDE SEQUENCE [LARGE SCALE GENOMIC DNA]</scope>
    <source>
        <strain evidence="1 2">TQ8S</strain>
    </source>
</reference>
<gene>
    <name evidence="1" type="ORF">DU506_08345</name>
</gene>
<protein>
    <submittedName>
        <fullName evidence="1">Uncharacterized protein</fullName>
    </submittedName>
</protein>
<comment type="caution">
    <text evidence="1">The sequence shown here is derived from an EMBL/GenBank/DDBJ whole genome shotgun (WGS) entry which is preliminary data.</text>
</comment>
<dbReference type="AlphaFoldDB" id="A0A368U545"/>
<dbReference type="RefSeq" id="WP_114486483.1">
    <property type="nucleotide sequence ID" value="NZ_CBCSHM010000057.1"/>
</dbReference>
<name>A0A368U545_9GAMM</name>